<dbReference type="Gene3D" id="2.40.50.140">
    <property type="entry name" value="Nucleic acid-binding proteins"/>
    <property type="match status" value="1"/>
</dbReference>
<comment type="similarity">
    <text evidence="1 4">Belongs to the IF-1 family.</text>
</comment>
<evidence type="ECO:0000313" key="8">
    <source>
        <dbReference type="Proteomes" id="UP000035034"/>
    </source>
</evidence>
<dbReference type="GO" id="GO:0043022">
    <property type="term" value="F:ribosome binding"/>
    <property type="evidence" value="ECO:0007669"/>
    <property type="project" value="UniProtKB-UniRule"/>
</dbReference>
<dbReference type="InterPro" id="IPR006196">
    <property type="entry name" value="RNA-binding_domain_S1_IF1"/>
</dbReference>
<dbReference type="CDD" id="cd04451">
    <property type="entry name" value="S1_IF1"/>
    <property type="match status" value="1"/>
</dbReference>
<evidence type="ECO:0000256" key="2">
    <source>
        <dbReference type="ARBA" id="ARBA00022540"/>
    </source>
</evidence>
<evidence type="ECO:0000313" key="7">
    <source>
        <dbReference type="EMBL" id="GAB19907.1"/>
    </source>
</evidence>
<dbReference type="STRING" id="1077974.GOEFS_096_00840"/>
<dbReference type="GO" id="GO:0003743">
    <property type="term" value="F:translation initiation factor activity"/>
    <property type="evidence" value="ECO:0007669"/>
    <property type="project" value="UniProtKB-UniRule"/>
</dbReference>
<keyword evidence="2 4" id="KW-0396">Initiation factor</keyword>
<dbReference type="InterPro" id="IPR004368">
    <property type="entry name" value="TIF_IF1"/>
</dbReference>
<feature type="domain" description="S1-like" evidence="6">
    <location>
        <begin position="42"/>
        <end position="118"/>
    </location>
</feature>
<keyword evidence="4" id="KW-0694">RNA-binding</keyword>
<dbReference type="PANTHER" id="PTHR33370:SF1">
    <property type="entry name" value="TRANSLATION INITIATION FACTOR IF-1, CHLOROPLASTIC"/>
    <property type="match status" value="1"/>
</dbReference>
<comment type="subunit">
    <text evidence="4">Component of the 30S ribosomal translation pre-initiation complex which assembles on the 30S ribosome in the order IF-2 and IF-3, IF-1 and N-formylmethionyl-tRNA(fMet); mRNA recruitment can occur at any time during PIC assembly.</text>
</comment>
<protein>
    <recommendedName>
        <fullName evidence="4 5">Translation initiation factor IF-1</fullName>
    </recommendedName>
</protein>
<dbReference type="Proteomes" id="UP000035034">
    <property type="component" value="Unassembled WGS sequence"/>
</dbReference>
<dbReference type="PROSITE" id="PS50832">
    <property type="entry name" value="S1_IF1_TYPE"/>
    <property type="match status" value="1"/>
</dbReference>
<dbReference type="AlphaFoldDB" id="H0R4A6"/>
<dbReference type="GO" id="GO:0019843">
    <property type="term" value="F:rRNA binding"/>
    <property type="evidence" value="ECO:0007669"/>
    <property type="project" value="UniProtKB-UniRule"/>
</dbReference>
<evidence type="ECO:0000256" key="5">
    <source>
        <dbReference type="NCBIfam" id="TIGR00008"/>
    </source>
</evidence>
<comment type="function">
    <text evidence="4">One of the essential components for the initiation of protein synthesis. Stabilizes the binding of IF-2 and IF-3 on the 30S subunit to which N-formylmethionyl-tRNA(fMet) subsequently binds. Helps modulate mRNA selection, yielding the 30S pre-initiation complex (PIC). Upon addition of the 50S ribosomal subunit IF-1, IF-2 and IF-3 are released leaving the mature 70S translation initiation complex.</text>
</comment>
<keyword evidence="8" id="KW-1185">Reference proteome</keyword>
<name>H0R4A6_9ACTN</name>
<evidence type="ECO:0000256" key="4">
    <source>
        <dbReference type="HAMAP-Rule" id="MF_00075"/>
    </source>
</evidence>
<accession>H0R4A6</accession>
<dbReference type="PANTHER" id="PTHR33370">
    <property type="entry name" value="TRANSLATION INITIATION FACTOR IF-1, CHLOROPLASTIC"/>
    <property type="match status" value="1"/>
</dbReference>
<dbReference type="EMBL" id="BAEH01000096">
    <property type="protein sequence ID" value="GAB19907.1"/>
    <property type="molecule type" value="Genomic_DNA"/>
</dbReference>
<dbReference type="eggNOG" id="COG0361">
    <property type="taxonomic scope" value="Bacteria"/>
</dbReference>
<dbReference type="NCBIfam" id="TIGR00008">
    <property type="entry name" value="infA"/>
    <property type="match status" value="1"/>
</dbReference>
<dbReference type="Pfam" id="PF01176">
    <property type="entry name" value="eIF-1a"/>
    <property type="match status" value="1"/>
</dbReference>
<sequence>MRAACRFSRVRRQSRSSVAARIHSNEHPVIGYHNARRRGAGIAEDMAKKDGAIEVEGRVVEPLPNAMFRIELENGHKVLAHISGKMRQHYIRILPEDRVVVELSPYDLSRGRIVYRYK</sequence>
<reference evidence="7 8" key="1">
    <citation type="submission" date="2011-12" db="EMBL/GenBank/DDBJ databases">
        <title>Whole genome shotgun sequence of Gordonia effusa NBRC 100432.</title>
        <authorList>
            <person name="Yoshida I."/>
            <person name="Takarada H."/>
            <person name="Hosoyama A."/>
            <person name="Tsuchikane K."/>
            <person name="Katsumata H."/>
            <person name="Yamazaki S."/>
            <person name="Fujita N."/>
        </authorList>
    </citation>
    <scope>NUCLEOTIDE SEQUENCE [LARGE SCALE GENOMIC DNA]</scope>
    <source>
        <strain evidence="7 8">NBRC 100432</strain>
    </source>
</reference>
<keyword evidence="4" id="KW-0963">Cytoplasm</keyword>
<proteinExistence type="inferred from homology"/>
<organism evidence="7 8">
    <name type="scientific">Gordonia effusa NBRC 100432</name>
    <dbReference type="NCBI Taxonomy" id="1077974"/>
    <lineage>
        <taxon>Bacteria</taxon>
        <taxon>Bacillati</taxon>
        <taxon>Actinomycetota</taxon>
        <taxon>Actinomycetes</taxon>
        <taxon>Mycobacteriales</taxon>
        <taxon>Gordoniaceae</taxon>
        <taxon>Gordonia</taxon>
    </lineage>
</organism>
<keyword evidence="3 4" id="KW-0648">Protein biosynthesis</keyword>
<evidence type="ECO:0000256" key="3">
    <source>
        <dbReference type="ARBA" id="ARBA00022917"/>
    </source>
</evidence>
<dbReference type="FunFam" id="2.40.50.140:FF:000002">
    <property type="entry name" value="Translation initiation factor IF-1"/>
    <property type="match status" value="1"/>
</dbReference>
<comment type="caution">
    <text evidence="7">The sequence shown here is derived from an EMBL/GenBank/DDBJ whole genome shotgun (WGS) entry which is preliminary data.</text>
</comment>
<evidence type="ECO:0000259" key="6">
    <source>
        <dbReference type="PROSITE" id="PS50832"/>
    </source>
</evidence>
<keyword evidence="4" id="KW-0699">rRNA-binding</keyword>
<dbReference type="GO" id="GO:0005829">
    <property type="term" value="C:cytosol"/>
    <property type="evidence" value="ECO:0007669"/>
    <property type="project" value="TreeGrafter"/>
</dbReference>
<gene>
    <name evidence="4 7" type="primary">infA</name>
    <name evidence="7" type="ORF">GOEFS_096_00840</name>
</gene>
<dbReference type="SUPFAM" id="SSF50249">
    <property type="entry name" value="Nucleic acid-binding proteins"/>
    <property type="match status" value="1"/>
</dbReference>
<comment type="subcellular location">
    <subcellularLocation>
        <location evidence="4">Cytoplasm</location>
    </subcellularLocation>
</comment>
<dbReference type="InterPro" id="IPR012340">
    <property type="entry name" value="NA-bd_OB-fold"/>
</dbReference>
<evidence type="ECO:0000256" key="1">
    <source>
        <dbReference type="ARBA" id="ARBA00010939"/>
    </source>
</evidence>
<dbReference type="HAMAP" id="MF_00075">
    <property type="entry name" value="IF_1"/>
    <property type="match status" value="1"/>
</dbReference>